<dbReference type="EMBL" id="BAAAHH010000015">
    <property type="protein sequence ID" value="GAA0955108.1"/>
    <property type="molecule type" value="Genomic_DNA"/>
</dbReference>
<accession>A0ABP4BWW0</accession>
<comment type="caution">
    <text evidence="2">The sequence shown here is derived from an EMBL/GenBank/DDBJ whole genome shotgun (WGS) entry which is preliminary data.</text>
</comment>
<evidence type="ECO:0000256" key="1">
    <source>
        <dbReference type="SAM" id="Phobius"/>
    </source>
</evidence>
<name>A0ABP4BWW0_9ACTN</name>
<reference evidence="3" key="1">
    <citation type="journal article" date="2019" name="Int. J. Syst. Evol. Microbiol.">
        <title>The Global Catalogue of Microorganisms (GCM) 10K type strain sequencing project: providing services to taxonomists for standard genome sequencing and annotation.</title>
        <authorList>
            <consortium name="The Broad Institute Genomics Platform"/>
            <consortium name="The Broad Institute Genome Sequencing Center for Infectious Disease"/>
            <person name="Wu L."/>
            <person name="Ma J."/>
        </authorList>
    </citation>
    <scope>NUCLEOTIDE SEQUENCE [LARGE SCALE GENOMIC DNA]</scope>
    <source>
        <strain evidence="3">JCM 10696</strain>
    </source>
</reference>
<feature type="transmembrane region" description="Helical" evidence="1">
    <location>
        <begin position="159"/>
        <end position="177"/>
    </location>
</feature>
<feature type="transmembrane region" description="Helical" evidence="1">
    <location>
        <begin position="131"/>
        <end position="152"/>
    </location>
</feature>
<feature type="transmembrane region" description="Helical" evidence="1">
    <location>
        <begin position="79"/>
        <end position="100"/>
    </location>
</feature>
<keyword evidence="3" id="KW-1185">Reference proteome</keyword>
<keyword evidence="1" id="KW-1133">Transmembrane helix</keyword>
<evidence type="ECO:0000313" key="3">
    <source>
        <dbReference type="Proteomes" id="UP001500665"/>
    </source>
</evidence>
<proteinExistence type="predicted"/>
<gene>
    <name evidence="2" type="ORF">GCM10009550_39390</name>
</gene>
<dbReference type="RefSeq" id="WP_344242320.1">
    <property type="nucleotide sequence ID" value="NZ_BAAAHH010000015.1"/>
</dbReference>
<keyword evidence="1" id="KW-0812">Transmembrane</keyword>
<evidence type="ECO:0000313" key="2">
    <source>
        <dbReference type="EMBL" id="GAA0955108.1"/>
    </source>
</evidence>
<feature type="transmembrane region" description="Helical" evidence="1">
    <location>
        <begin position="53"/>
        <end position="72"/>
    </location>
</feature>
<keyword evidence="1" id="KW-0472">Membrane</keyword>
<sequence length="267" mass="28104">MANSSMPDAGLRPTYVHYAKVWLLQHGLGDGPPTPLLTARLAVRWRVRLLDGVLQAVLIIGAALALAFGGFGSLRPTPLLALSALIVALVVARTLLNAWIRRVDRQAGAALARRAAHAVQPGWRDLLGRPYAALVAGTFVGAFALGASALAVGEGTARYAAVVVLVAVAGVGLGETLQLRELLARPVVAEDEASLMADVIMRIEDVRESTTPTVLWSLPVVLLFGSQPLWWNAASIGFVVLGMAAYITVRFKTPGPAAVAREVVGAR</sequence>
<organism evidence="2 3">
    <name type="scientific">Actinocorallia libanotica</name>
    <dbReference type="NCBI Taxonomy" id="46162"/>
    <lineage>
        <taxon>Bacteria</taxon>
        <taxon>Bacillati</taxon>
        <taxon>Actinomycetota</taxon>
        <taxon>Actinomycetes</taxon>
        <taxon>Streptosporangiales</taxon>
        <taxon>Thermomonosporaceae</taxon>
        <taxon>Actinocorallia</taxon>
    </lineage>
</organism>
<dbReference type="Proteomes" id="UP001500665">
    <property type="component" value="Unassembled WGS sequence"/>
</dbReference>
<feature type="transmembrane region" description="Helical" evidence="1">
    <location>
        <begin position="229"/>
        <end position="249"/>
    </location>
</feature>
<evidence type="ECO:0008006" key="4">
    <source>
        <dbReference type="Google" id="ProtNLM"/>
    </source>
</evidence>
<protein>
    <recommendedName>
        <fullName evidence="4">ABC transporter transmembrane protein</fullName>
    </recommendedName>
</protein>